<evidence type="ECO:0000313" key="12">
    <source>
        <dbReference type="Proteomes" id="UP000813463"/>
    </source>
</evidence>
<feature type="compositionally biased region" description="Polar residues" evidence="6">
    <location>
        <begin position="1021"/>
        <end position="1032"/>
    </location>
</feature>
<evidence type="ECO:0000259" key="8">
    <source>
        <dbReference type="PROSITE" id="PS50103"/>
    </source>
</evidence>
<feature type="zinc finger region" description="C3H1-type" evidence="5">
    <location>
        <begin position="1493"/>
        <end position="1518"/>
    </location>
</feature>
<dbReference type="Gene3D" id="3.90.70.200">
    <property type="entry name" value="Plus-3 domain"/>
    <property type="match status" value="1"/>
</dbReference>
<dbReference type="Gene3D" id="3.30.1490.40">
    <property type="match status" value="1"/>
</dbReference>
<accession>A0A9R0INP8</accession>
<dbReference type="GO" id="GO:0008270">
    <property type="term" value="F:zinc ion binding"/>
    <property type="evidence" value="ECO:0007669"/>
    <property type="project" value="UniProtKB-KW"/>
</dbReference>
<keyword evidence="4" id="KW-0238">DNA-binding</keyword>
<feature type="region of interest" description="Disordered" evidence="6">
    <location>
        <begin position="190"/>
        <end position="338"/>
    </location>
</feature>
<evidence type="ECO:0000259" key="11">
    <source>
        <dbReference type="PROSITE" id="PS51925"/>
    </source>
</evidence>
<sequence length="1518" mass="166683">MEELEMNTEKNTERGGNKEETVEEPKQEDVEVENAGGEREDIAAVDDDVVKMEELELITEEVIEEKGENRHAGEEVMVKEEEDKEELEKVQEVVGEEGQGVGEAEEEEEEEMLGEEGCEEEVLGEEGCEEKVLAEEVGEEKVLAEDEKAVKEEGGKEAEKGEELVGGEEEAGGEREEIAAVDDNVVEMEEMELKTEEVTEEKAENRNNGEEGSDEVMLKEEEEKGELEKVEDVVGEGGRGCGEAEKDEVVVGEEEGEEKVLGEGGEEEVVGEEGGEEMEDSASPVVGKDDKQVREDETPIADTEMEMETEVGKSGSGSGSGGKRRRGRSSKATTPVKTPARKTVGEDVCFVCLDGGDLVLCDRRGCPKAYHPSCVDHDDEFFQTKGRWNCGWHLCNQCGKNAYFLCYTCTFSLCKGCSKDAAVFCVRGSKGFCDSCMKTVMVIESSEQNEMGRAAFDDKSSWNFLFKDYWIEQKGKLCITSDELAQAKNPWRDSDATGRRQAPVELHEGNNDAGTDSDSSHPNLEVTDSRRTRAKRKSKPVDSGTDSSTEKEAGTVKRKSKRRPKAQSKEELSDSEDSSGNQDSGNKRGKRARRLSKSRSRAGNGRISVEGNTEWASKELLEFVMHMKDGDNSVLTQFDVQGLLLEYIKRNKLRDPRRQSQILCDSMLQKLFGKPRVGHFEMLKLLESHFLLKEDSHVDDNQGSVVDTEISQLDADDADYLLESGKSKGKKSRKRGEERGQSNLDDYAAIDMHNINLICLRRCLMEALMDDSEMFHDKVVGSFVRIRISGSSQKQDIYRLVQIIGTSKAPEPYKVGKRTTDDMLEILNLDKTEIVSIDSISNQEFTEDECKRLRQSIKCGLISRMTVGDIMEKARELQEVRVIDWLEAEIVRLSHLRDRASEKGRKKELRECVEKLQLLKTPEERQRRLNEIPEVHADPKMDPSCVSDDETEKQDKRQAGNMRPRESGSFRRGRDAFSPRKGGSVSNDSWSASARPPNKSWEPGRNTSNKGFSGRRDDTALSPQKSEHTWSSGIDKGTPRSNSWEKPRSNPDTLMSTRAEHSGTRSDFSVAAASEPTQPLSSAVGQTDGKINDTDKIWHYRDPSGKVQGPFSIAQLRKWNNTGYFPVALRVWRASQTEDDAIVLTEALAGRFQKVGSHLDVGSNIRNSSPLMGTPKPSGARYDSSNLPSPTPGRSPAAWSGKQTSTNQLRGNERLPSPTPISPASDPSGADRSKVSEQSKGELPGNKQENVTASIGTFQHAPGQYVSHSATVNAQQISSQSVLHVANQPFVPPDTAVSVGSNALGTGQGFPNMIQPGTVQNPPVYTQNWGAGYVARPEMVNTNLTTSNNQNALPAQVAYSQWSGVSVNNQASPYASGYPSGQGNIAANFPVMPANNAWRPAQTHMPWGGHQQQPVNQNVGWAGQPAAVAMGQMTSPAPSGPATVGWTGTGPSPAAGSTNMVWVGAPGNTGTWGGDQNRNSGGAQWNRQSSGSGGQRGVCIFHENGHCRKGSSCDFMHN</sequence>
<feature type="compositionally biased region" description="Acidic residues" evidence="6">
    <location>
        <begin position="264"/>
        <end position="280"/>
    </location>
</feature>
<dbReference type="PROSITE" id="PS50829">
    <property type="entry name" value="GYF"/>
    <property type="match status" value="1"/>
</dbReference>
<feature type="compositionally biased region" description="Basic and acidic residues" evidence="6">
    <location>
        <begin position="129"/>
        <end position="163"/>
    </location>
</feature>
<proteinExistence type="predicted"/>
<feature type="compositionally biased region" description="Basic and acidic residues" evidence="6">
    <location>
        <begin position="287"/>
        <end position="297"/>
    </location>
</feature>
<dbReference type="Pfam" id="PF02201">
    <property type="entry name" value="SWIB"/>
    <property type="match status" value="1"/>
</dbReference>
<feature type="compositionally biased region" description="Basic and acidic residues" evidence="6">
    <location>
        <begin position="1229"/>
        <end position="1240"/>
    </location>
</feature>
<dbReference type="PROSITE" id="PS51925">
    <property type="entry name" value="SWIB_MDM2"/>
    <property type="match status" value="1"/>
</dbReference>
<dbReference type="OrthoDB" id="6415790at2759"/>
<dbReference type="InterPro" id="IPR000571">
    <property type="entry name" value="Znf_CCCH"/>
</dbReference>
<feature type="compositionally biased region" description="Basic and acidic residues" evidence="6">
    <location>
        <begin position="7"/>
        <end position="29"/>
    </location>
</feature>
<dbReference type="InterPro" id="IPR035445">
    <property type="entry name" value="GYF-like_dom_sf"/>
</dbReference>
<dbReference type="GeneID" id="110792014"/>
<feature type="region of interest" description="Disordered" evidence="6">
    <location>
        <begin position="64"/>
        <end position="177"/>
    </location>
</feature>
<feature type="domain" description="Plus3" evidence="10">
    <location>
        <begin position="749"/>
        <end position="882"/>
    </location>
</feature>
<keyword evidence="12" id="KW-1185">Reference proteome</keyword>
<dbReference type="Proteomes" id="UP000813463">
    <property type="component" value="Chromosome 4"/>
</dbReference>
<dbReference type="SUPFAM" id="SSF55277">
    <property type="entry name" value="GYF domain"/>
    <property type="match status" value="1"/>
</dbReference>
<dbReference type="KEGG" id="soe:110792014"/>
<dbReference type="FunFam" id="3.90.70.200:FF:000002">
    <property type="entry name" value="Zinc finger CCCH domain-containing protein 19"/>
    <property type="match status" value="1"/>
</dbReference>
<keyword evidence="1 5" id="KW-0479">Metal-binding</keyword>
<feature type="compositionally biased region" description="Polar residues" evidence="6">
    <location>
        <begin position="1474"/>
        <end position="1486"/>
    </location>
</feature>
<reference evidence="12" key="1">
    <citation type="journal article" date="2021" name="Nat. Commun.">
        <title>Genomic analyses provide insights into spinach domestication and the genetic basis of agronomic traits.</title>
        <authorList>
            <person name="Cai X."/>
            <person name="Sun X."/>
            <person name="Xu C."/>
            <person name="Sun H."/>
            <person name="Wang X."/>
            <person name="Ge C."/>
            <person name="Zhang Z."/>
            <person name="Wang Q."/>
            <person name="Fei Z."/>
            <person name="Jiao C."/>
            <person name="Wang Q."/>
        </authorList>
    </citation>
    <scope>NUCLEOTIDE SEQUENCE [LARGE SCALE GENOMIC DNA]</scope>
    <source>
        <strain evidence="12">cv. Varoflay</strain>
    </source>
</reference>
<feature type="region of interest" description="Disordered" evidence="6">
    <location>
        <begin position="506"/>
        <end position="606"/>
    </location>
</feature>
<feature type="domain" description="PHD-type" evidence="7">
    <location>
        <begin position="346"/>
        <end position="412"/>
    </location>
</feature>
<dbReference type="CDD" id="cd10567">
    <property type="entry name" value="SWIB-MDM2_like"/>
    <property type="match status" value="1"/>
</dbReference>
<feature type="compositionally biased region" description="Basic and acidic residues" evidence="6">
    <location>
        <begin position="216"/>
        <end position="232"/>
    </location>
</feature>
<feature type="domain" description="C3H1-type" evidence="8">
    <location>
        <begin position="1493"/>
        <end position="1518"/>
    </location>
</feature>
<dbReference type="SMART" id="SM00249">
    <property type="entry name" value="PHD"/>
    <property type="match status" value="1"/>
</dbReference>
<feature type="compositionally biased region" description="Polar residues" evidence="6">
    <location>
        <begin position="1075"/>
        <end position="1085"/>
    </location>
</feature>
<dbReference type="PANTHER" id="PTHR46695">
    <property type="entry name" value="ZINC FINGER CCCH DOMAIN-CONTAINING PROTEIN 44-RELATED"/>
    <property type="match status" value="1"/>
</dbReference>
<keyword evidence="2 5" id="KW-0863">Zinc-finger</keyword>
<dbReference type="RefSeq" id="XP_021852496.1">
    <property type="nucleotide sequence ID" value="XM_021996804.2"/>
</dbReference>
<evidence type="ECO:0000256" key="5">
    <source>
        <dbReference type="PROSITE-ProRule" id="PRU00723"/>
    </source>
</evidence>
<dbReference type="GO" id="GO:1990269">
    <property type="term" value="F:RNA polymerase II C-terminal domain phosphoserine binding"/>
    <property type="evidence" value="ECO:0000318"/>
    <property type="project" value="GO_Central"/>
</dbReference>
<dbReference type="CDD" id="cd00072">
    <property type="entry name" value="GYF"/>
    <property type="match status" value="1"/>
</dbReference>
<reference evidence="13" key="2">
    <citation type="submission" date="2025-08" db="UniProtKB">
        <authorList>
            <consortium name="RefSeq"/>
        </authorList>
    </citation>
    <scope>IDENTIFICATION</scope>
    <source>
        <tissue evidence="13">Leaf</tissue>
    </source>
</reference>
<dbReference type="InterPro" id="IPR003169">
    <property type="entry name" value="GYF"/>
</dbReference>
<dbReference type="InterPro" id="IPR013083">
    <property type="entry name" value="Znf_RING/FYVE/PHD"/>
</dbReference>
<dbReference type="InterPro" id="IPR019787">
    <property type="entry name" value="Znf_PHD-finger"/>
</dbReference>
<dbReference type="GO" id="GO:0003677">
    <property type="term" value="F:DNA binding"/>
    <property type="evidence" value="ECO:0007669"/>
    <property type="project" value="UniProtKB-KW"/>
</dbReference>
<feature type="compositionally biased region" description="Basic residues" evidence="6">
    <location>
        <begin position="587"/>
        <end position="600"/>
    </location>
</feature>
<dbReference type="Gene3D" id="1.10.245.10">
    <property type="entry name" value="SWIB/MDM2 domain"/>
    <property type="match status" value="1"/>
</dbReference>
<dbReference type="SMART" id="SM00151">
    <property type="entry name" value="SWIB"/>
    <property type="match status" value="1"/>
</dbReference>
<dbReference type="SUPFAM" id="SSF47592">
    <property type="entry name" value="SWIB/MDM2 domain"/>
    <property type="match status" value="1"/>
</dbReference>
<dbReference type="Gene3D" id="3.30.40.10">
    <property type="entry name" value="Zinc/RING finger domain, C3HC4 (zinc finger)"/>
    <property type="match status" value="1"/>
</dbReference>
<dbReference type="InterPro" id="IPR036128">
    <property type="entry name" value="Plus3-like_sf"/>
</dbReference>
<dbReference type="InterPro" id="IPR001965">
    <property type="entry name" value="Znf_PHD"/>
</dbReference>
<dbReference type="PROSITE" id="PS51360">
    <property type="entry name" value="PLUS3"/>
    <property type="match status" value="1"/>
</dbReference>
<feature type="compositionally biased region" description="Basic and acidic residues" evidence="6">
    <location>
        <begin position="64"/>
        <end position="91"/>
    </location>
</feature>
<evidence type="ECO:0000256" key="1">
    <source>
        <dbReference type="ARBA" id="ARBA00022723"/>
    </source>
</evidence>
<dbReference type="SMART" id="SM00719">
    <property type="entry name" value="Plus3"/>
    <property type="match status" value="1"/>
</dbReference>
<dbReference type="Pfam" id="PF25980">
    <property type="entry name" value="NERD_plant"/>
    <property type="match status" value="1"/>
</dbReference>
<dbReference type="Pfam" id="PF02213">
    <property type="entry name" value="GYF"/>
    <property type="match status" value="1"/>
</dbReference>
<dbReference type="GO" id="GO:0016593">
    <property type="term" value="C:Cdc73/Paf1 complex"/>
    <property type="evidence" value="ECO:0000318"/>
    <property type="project" value="GO_Central"/>
</dbReference>
<evidence type="ECO:0000259" key="9">
    <source>
        <dbReference type="PROSITE" id="PS50829"/>
    </source>
</evidence>
<dbReference type="InterPro" id="IPR003121">
    <property type="entry name" value="SWIB_MDM2_domain"/>
</dbReference>
<dbReference type="InterPro" id="IPR004343">
    <property type="entry name" value="Plus-3_dom"/>
</dbReference>
<dbReference type="Pfam" id="PF03126">
    <property type="entry name" value="Plus-3"/>
    <property type="match status" value="1"/>
</dbReference>
<feature type="compositionally biased region" description="Polar residues" evidence="6">
    <location>
        <begin position="1201"/>
        <end position="1210"/>
    </location>
</feature>
<evidence type="ECO:0000259" key="10">
    <source>
        <dbReference type="PROSITE" id="PS51360"/>
    </source>
</evidence>
<dbReference type="FunFam" id="3.30.40.10:FF:000303">
    <property type="entry name" value="Zinc finger CCCH domain-containing protein 19"/>
    <property type="match status" value="1"/>
</dbReference>
<feature type="domain" description="DM2" evidence="11">
    <location>
        <begin position="609"/>
        <end position="692"/>
    </location>
</feature>
<feature type="compositionally biased region" description="Basic and acidic residues" evidence="6">
    <location>
        <begin position="953"/>
        <end position="978"/>
    </location>
</feature>
<feature type="region of interest" description="Disordered" evidence="6">
    <location>
        <begin position="1160"/>
        <end position="1248"/>
    </location>
</feature>
<dbReference type="PANTHER" id="PTHR46695:SF5">
    <property type="entry name" value="RNA POLYMERASE-ASSOCIATED PROTEIN RTF1 HOMOLOG"/>
    <property type="match status" value="1"/>
</dbReference>
<dbReference type="PROSITE" id="PS50016">
    <property type="entry name" value="ZF_PHD_2"/>
    <property type="match status" value="1"/>
</dbReference>
<feature type="compositionally biased region" description="Acidic residues" evidence="6">
    <location>
        <begin position="103"/>
        <end position="128"/>
    </location>
</feature>
<dbReference type="InterPro" id="IPR019835">
    <property type="entry name" value="SWIB_domain"/>
</dbReference>
<dbReference type="CDD" id="cd15568">
    <property type="entry name" value="PHD5_NSD"/>
    <property type="match status" value="1"/>
</dbReference>
<evidence type="ECO:0000259" key="7">
    <source>
        <dbReference type="PROSITE" id="PS50016"/>
    </source>
</evidence>
<protein>
    <submittedName>
        <fullName evidence="13">Zinc finger CCCH domain-containing protein 19 isoform X1</fullName>
    </submittedName>
</protein>
<dbReference type="InterPro" id="IPR036885">
    <property type="entry name" value="SWIB_MDM2_dom_sf"/>
</dbReference>
<name>A0A9R0INP8_SPIOL</name>
<evidence type="ECO:0000256" key="6">
    <source>
        <dbReference type="SAM" id="MobiDB-lite"/>
    </source>
</evidence>
<gene>
    <name evidence="13" type="primary">LOC110792014</name>
</gene>
<feature type="region of interest" description="Disordered" evidence="6">
    <location>
        <begin position="1"/>
        <end position="43"/>
    </location>
</feature>
<feature type="compositionally biased region" description="Polar residues" evidence="6">
    <location>
        <begin position="512"/>
        <end position="522"/>
    </location>
</feature>
<feature type="compositionally biased region" description="Basic and acidic residues" evidence="6">
    <location>
        <begin position="191"/>
        <end position="209"/>
    </location>
</feature>
<feature type="compositionally biased region" description="Basic and acidic residues" evidence="6">
    <location>
        <begin position="924"/>
        <end position="941"/>
    </location>
</feature>
<dbReference type="SUPFAM" id="SSF57903">
    <property type="entry name" value="FYVE/PHD zinc finger"/>
    <property type="match status" value="1"/>
</dbReference>
<dbReference type="SMART" id="SM00444">
    <property type="entry name" value="GYF"/>
    <property type="match status" value="1"/>
</dbReference>
<feature type="domain" description="GYF" evidence="9">
    <location>
        <begin position="1095"/>
        <end position="1149"/>
    </location>
</feature>
<dbReference type="PROSITE" id="PS50103">
    <property type="entry name" value="ZF_C3H1"/>
    <property type="match status" value="1"/>
</dbReference>
<feature type="region of interest" description="Disordered" evidence="6">
    <location>
        <begin position="924"/>
        <end position="1097"/>
    </location>
</feature>
<dbReference type="InterPro" id="IPR011011">
    <property type="entry name" value="Znf_FYVE_PHD"/>
</dbReference>
<dbReference type="SUPFAM" id="SSF159042">
    <property type="entry name" value="Plus3-like"/>
    <property type="match status" value="1"/>
</dbReference>
<evidence type="ECO:0000313" key="13">
    <source>
        <dbReference type="RefSeq" id="XP_021852496.1"/>
    </source>
</evidence>
<evidence type="ECO:0000256" key="3">
    <source>
        <dbReference type="ARBA" id="ARBA00022833"/>
    </source>
</evidence>
<evidence type="ECO:0000256" key="4">
    <source>
        <dbReference type="ARBA" id="ARBA00023125"/>
    </source>
</evidence>
<feature type="region of interest" description="Disordered" evidence="6">
    <location>
        <begin position="1433"/>
        <end position="1494"/>
    </location>
</feature>
<organism evidence="12 13">
    <name type="scientific">Spinacia oleracea</name>
    <name type="common">Spinach</name>
    <dbReference type="NCBI Taxonomy" id="3562"/>
    <lineage>
        <taxon>Eukaryota</taxon>
        <taxon>Viridiplantae</taxon>
        <taxon>Streptophyta</taxon>
        <taxon>Embryophyta</taxon>
        <taxon>Tracheophyta</taxon>
        <taxon>Spermatophyta</taxon>
        <taxon>Magnoliopsida</taxon>
        <taxon>eudicotyledons</taxon>
        <taxon>Gunneridae</taxon>
        <taxon>Pentapetalae</taxon>
        <taxon>Caryophyllales</taxon>
        <taxon>Chenopodiaceae</taxon>
        <taxon>Chenopodioideae</taxon>
        <taxon>Anserineae</taxon>
        <taxon>Spinacia</taxon>
    </lineage>
</organism>
<feature type="compositionally biased region" description="Basic residues" evidence="6">
    <location>
        <begin position="556"/>
        <end position="566"/>
    </location>
</feature>
<dbReference type="InterPro" id="IPR058668">
    <property type="entry name" value="NERD_dom"/>
</dbReference>
<keyword evidence="3 5" id="KW-0862">Zinc</keyword>
<evidence type="ECO:0000256" key="2">
    <source>
        <dbReference type="ARBA" id="ARBA00022771"/>
    </source>
</evidence>